<reference evidence="1 2" key="1">
    <citation type="submission" date="2017-03" db="EMBL/GenBank/DDBJ databases">
        <title>Draft Genome sequence of Marispirochaeta sp. strain JC444.</title>
        <authorList>
            <person name="Shivani Y."/>
            <person name="Subhash Y."/>
            <person name="Sasikala C."/>
            <person name="Ramana C."/>
        </authorList>
    </citation>
    <scope>NUCLEOTIDE SEQUENCE [LARGE SCALE GENOMIC DNA]</scope>
    <source>
        <strain evidence="1 2">JC444</strain>
    </source>
</reference>
<accession>A0A1Y1S2C9</accession>
<dbReference type="CDD" id="cd00371">
    <property type="entry name" value="HMA"/>
    <property type="match status" value="1"/>
</dbReference>
<dbReference type="SUPFAM" id="SSF55008">
    <property type="entry name" value="HMA, heavy metal-associated domain"/>
    <property type="match status" value="1"/>
</dbReference>
<dbReference type="Gene3D" id="3.30.70.100">
    <property type="match status" value="1"/>
</dbReference>
<dbReference type="OrthoDB" id="9800141at2"/>
<gene>
    <name evidence="1" type="ORF">B4O97_02385</name>
</gene>
<dbReference type="NCBIfam" id="NF040898">
    <property type="entry name" value="CC_mini_metal"/>
    <property type="match status" value="1"/>
</dbReference>
<sequence>MENGYVSARTDVIIRGMHCHRCIEKIKSSLADSEGLRIENLAIGSAEVIYDPYLLSWDDVCATFREIGYPIDVAGTQRKNLWTRFLDRMISANKKSFGNKRLDCCDLNK</sequence>
<evidence type="ECO:0000313" key="1">
    <source>
        <dbReference type="EMBL" id="ORC37869.1"/>
    </source>
</evidence>
<dbReference type="AlphaFoldDB" id="A0A1Y1S2C9"/>
<dbReference type="Proteomes" id="UP000192343">
    <property type="component" value="Unassembled WGS sequence"/>
</dbReference>
<dbReference type="EMBL" id="MWQY01000002">
    <property type="protein sequence ID" value="ORC37869.1"/>
    <property type="molecule type" value="Genomic_DNA"/>
</dbReference>
<organism evidence="1 2">
    <name type="scientific">Marispirochaeta aestuarii</name>
    <dbReference type="NCBI Taxonomy" id="1963862"/>
    <lineage>
        <taxon>Bacteria</taxon>
        <taxon>Pseudomonadati</taxon>
        <taxon>Spirochaetota</taxon>
        <taxon>Spirochaetia</taxon>
        <taxon>Spirochaetales</taxon>
        <taxon>Spirochaetaceae</taxon>
        <taxon>Marispirochaeta</taxon>
    </lineage>
</organism>
<name>A0A1Y1S2C9_9SPIO</name>
<protein>
    <submittedName>
        <fullName evidence="1">Uncharacterized protein</fullName>
    </submittedName>
</protein>
<dbReference type="GO" id="GO:0046872">
    <property type="term" value="F:metal ion binding"/>
    <property type="evidence" value="ECO:0007669"/>
    <property type="project" value="InterPro"/>
</dbReference>
<proteinExistence type="predicted"/>
<dbReference type="RefSeq" id="WP_083047957.1">
    <property type="nucleotide sequence ID" value="NZ_MWQY01000002.1"/>
</dbReference>
<dbReference type="InterPro" id="IPR036163">
    <property type="entry name" value="HMA_dom_sf"/>
</dbReference>
<dbReference type="InterPro" id="IPR006121">
    <property type="entry name" value="HMA_dom"/>
</dbReference>
<dbReference type="STRING" id="1963862.B4O97_02385"/>
<keyword evidence="2" id="KW-1185">Reference proteome</keyword>
<comment type="caution">
    <text evidence="1">The sequence shown here is derived from an EMBL/GenBank/DDBJ whole genome shotgun (WGS) entry which is preliminary data.</text>
</comment>
<evidence type="ECO:0000313" key="2">
    <source>
        <dbReference type="Proteomes" id="UP000192343"/>
    </source>
</evidence>